<dbReference type="InterPro" id="IPR021131">
    <property type="entry name" value="Ribosomal_uL15/eL18"/>
</dbReference>
<dbReference type="InterPro" id="IPR013378">
    <property type="entry name" value="InlB-like_B-rpt"/>
</dbReference>
<evidence type="ECO:0000256" key="2">
    <source>
        <dbReference type="ARBA" id="ARBA00022980"/>
    </source>
</evidence>
<evidence type="ECO:0000313" key="11">
    <source>
        <dbReference type="Proteomes" id="UP000824025"/>
    </source>
</evidence>
<evidence type="ECO:0000256" key="3">
    <source>
        <dbReference type="ARBA" id="ARBA00023274"/>
    </source>
</evidence>
<dbReference type="GO" id="GO:0006412">
    <property type="term" value="P:translation"/>
    <property type="evidence" value="ECO:0007669"/>
    <property type="project" value="InterPro"/>
</dbReference>
<name>A0A9D2D5K5_9FIRM</name>
<evidence type="ECO:0000259" key="9">
    <source>
        <dbReference type="Pfam" id="PF00828"/>
    </source>
</evidence>
<feature type="transmembrane region" description="Helical" evidence="8">
    <location>
        <begin position="29"/>
        <end position="52"/>
    </location>
</feature>
<protein>
    <recommendedName>
        <fullName evidence="4 6">50S ribosomal protein L15</fullName>
    </recommendedName>
</protein>
<feature type="region of interest" description="Disordered" evidence="7">
    <location>
        <begin position="146"/>
        <end position="225"/>
    </location>
</feature>
<evidence type="ECO:0000256" key="8">
    <source>
        <dbReference type="SAM" id="Phobius"/>
    </source>
</evidence>
<keyword evidence="8" id="KW-0472">Membrane</keyword>
<reference evidence="10" key="1">
    <citation type="journal article" date="2021" name="PeerJ">
        <title>Extensive microbial diversity within the chicken gut microbiome revealed by metagenomics and culture.</title>
        <authorList>
            <person name="Gilroy R."/>
            <person name="Ravi A."/>
            <person name="Getino M."/>
            <person name="Pursley I."/>
            <person name="Horton D.L."/>
            <person name="Alikhan N.F."/>
            <person name="Baker D."/>
            <person name="Gharbi K."/>
            <person name="Hall N."/>
            <person name="Watson M."/>
            <person name="Adriaenssens E.M."/>
            <person name="Foster-Nyarko E."/>
            <person name="Jarju S."/>
            <person name="Secka A."/>
            <person name="Antonio M."/>
            <person name="Oren A."/>
            <person name="Chaudhuri R.R."/>
            <person name="La Ragione R."/>
            <person name="Hildebrand F."/>
            <person name="Pallen M.J."/>
        </authorList>
    </citation>
    <scope>NUCLEOTIDE SEQUENCE</scope>
    <source>
        <strain evidence="10">CHK192-19661</strain>
    </source>
</reference>
<dbReference type="GO" id="GO:0005840">
    <property type="term" value="C:ribosome"/>
    <property type="evidence" value="ECO:0007669"/>
    <property type="project" value="UniProtKB-KW"/>
</dbReference>
<keyword evidence="8" id="KW-1133">Transmembrane helix</keyword>
<dbReference type="InterPro" id="IPR036227">
    <property type="entry name" value="Ribosomal_uL15/eL18_sf"/>
</dbReference>
<reference evidence="10" key="2">
    <citation type="submission" date="2021-04" db="EMBL/GenBank/DDBJ databases">
        <authorList>
            <person name="Gilroy R."/>
        </authorList>
    </citation>
    <scope>NUCLEOTIDE SEQUENCE</scope>
    <source>
        <strain evidence="10">CHK192-19661</strain>
    </source>
</reference>
<evidence type="ECO:0000256" key="5">
    <source>
        <dbReference type="RuleBase" id="RU003888"/>
    </source>
</evidence>
<dbReference type="GO" id="GO:0003735">
    <property type="term" value="F:structural constituent of ribosome"/>
    <property type="evidence" value="ECO:0007669"/>
    <property type="project" value="InterPro"/>
</dbReference>
<comment type="similarity">
    <text evidence="5">Belongs to the universal ribosomal protein uL15 family.</text>
</comment>
<dbReference type="NCBIfam" id="TIGR02543">
    <property type="entry name" value="List_Bact_rpt"/>
    <property type="match status" value="1"/>
</dbReference>
<evidence type="ECO:0000256" key="4">
    <source>
        <dbReference type="ARBA" id="ARBA00035497"/>
    </source>
</evidence>
<dbReference type="Proteomes" id="UP000824025">
    <property type="component" value="Unassembled WGS sequence"/>
</dbReference>
<dbReference type="GO" id="GO:0030313">
    <property type="term" value="C:cell envelope"/>
    <property type="evidence" value="ECO:0007669"/>
    <property type="project" value="UniProtKB-SubCell"/>
</dbReference>
<keyword evidence="2 5" id="KW-0689">Ribosomal protein</keyword>
<dbReference type="AlphaFoldDB" id="A0A9D2D5K5"/>
<dbReference type="InterPro" id="IPR001196">
    <property type="entry name" value="Ribosomal_uL15_CS"/>
</dbReference>
<dbReference type="EMBL" id="DXCF01000004">
    <property type="protein sequence ID" value="HIZ09023.1"/>
    <property type="molecule type" value="Genomic_DNA"/>
</dbReference>
<keyword evidence="3 5" id="KW-0687">Ribonucleoprotein</keyword>
<organism evidence="10 11">
    <name type="scientific">Candidatus Borkfalkia avicola</name>
    <dbReference type="NCBI Taxonomy" id="2838503"/>
    <lineage>
        <taxon>Bacteria</taxon>
        <taxon>Bacillati</taxon>
        <taxon>Bacillota</taxon>
        <taxon>Clostridia</taxon>
        <taxon>Christensenellales</taxon>
        <taxon>Christensenellaceae</taxon>
        <taxon>Candidatus Borkfalkia</taxon>
    </lineage>
</organism>
<evidence type="ECO:0000256" key="1">
    <source>
        <dbReference type="ARBA" id="ARBA00004196"/>
    </source>
</evidence>
<dbReference type="Pfam" id="PF00828">
    <property type="entry name" value="Ribosomal_L27A"/>
    <property type="match status" value="1"/>
</dbReference>
<comment type="subcellular location">
    <subcellularLocation>
        <location evidence="1">Cell envelope</location>
    </subcellularLocation>
</comment>
<evidence type="ECO:0000313" key="10">
    <source>
        <dbReference type="EMBL" id="HIZ09023.1"/>
    </source>
</evidence>
<dbReference type="GO" id="GO:1990904">
    <property type="term" value="C:ribonucleoprotein complex"/>
    <property type="evidence" value="ECO:0007669"/>
    <property type="project" value="UniProtKB-KW"/>
</dbReference>
<gene>
    <name evidence="10" type="ORF">H9726_00915</name>
</gene>
<sequence length="531" mass="58240">MNTKMAGCLLAPSFWEQLADGTATPASVALLCIVAAAALAAVVMLILLLIPFRLTLHMGDGRVLKERHFGMQGVELHEPAPRDGYEFKGWFEDEALTKPVKKIFRMPMRGAVLYAGWEPKQEEALFEEAKAAVADTLAALPAADEKPNAAEGEELPPAPQDTAEEGSALPGQATPPVEEIPAEEEAPVREEIPAAENAAPEEPAEEEPAEDAQEEAAEGDEIEGALVTPVTGGKVFVQYRRSYTARLIQSEEKTKDLFNAIRSEMLSYIGVKERVSWNYLSFNVGRKQFAKLNANAKSLIVYFALDPAEVDAKYNFRDVSEKKRYSAVPVRYKITGSRSFQYALGLLEQTAAKFGLDFRRRDEKLDIPYEERDALIRRGLIKVYARRDTGETVTEQQLEQMIAEGAKVEKLSAFTVTDSVNVNEADVLINDATAKQLIALAETKDARVAPGRRTYVNLDTISANFAEGDTVDLASLKEKGLIDKKASACKILARGTLDKSLTVEATDFSLPAVKMIALTGGKVVRIRRDQG</sequence>
<feature type="domain" description="Large ribosomal subunit protein uL15/eL18" evidence="9">
    <location>
        <begin position="456"/>
        <end position="524"/>
    </location>
</feature>
<dbReference type="PROSITE" id="PS00475">
    <property type="entry name" value="RIBOSOMAL_L15"/>
    <property type="match status" value="1"/>
</dbReference>
<feature type="compositionally biased region" description="Acidic residues" evidence="7">
    <location>
        <begin position="202"/>
        <end position="223"/>
    </location>
</feature>
<comment type="caution">
    <text evidence="10">The sequence shown here is derived from an EMBL/GenBank/DDBJ whole genome shotgun (WGS) entry which is preliminary data.</text>
</comment>
<dbReference type="Gene3D" id="2.60.40.4270">
    <property type="entry name" value="Listeria-Bacteroides repeat domain"/>
    <property type="match status" value="1"/>
</dbReference>
<dbReference type="SUPFAM" id="SSF52080">
    <property type="entry name" value="Ribosomal proteins L15p and L18e"/>
    <property type="match status" value="1"/>
</dbReference>
<accession>A0A9D2D5K5</accession>
<evidence type="ECO:0000256" key="7">
    <source>
        <dbReference type="SAM" id="MobiDB-lite"/>
    </source>
</evidence>
<keyword evidence="8" id="KW-0812">Transmembrane</keyword>
<evidence type="ECO:0000256" key="6">
    <source>
        <dbReference type="RuleBase" id="RU003889"/>
    </source>
</evidence>
<dbReference type="InterPro" id="IPR042229">
    <property type="entry name" value="Listeria/Bacterioides_rpt_sf"/>
</dbReference>
<dbReference type="Gene3D" id="3.100.10.10">
    <property type="match status" value="1"/>
</dbReference>
<proteinExistence type="inferred from homology"/>